<evidence type="ECO:0000256" key="3">
    <source>
        <dbReference type="ARBA" id="ARBA00022989"/>
    </source>
</evidence>
<reference evidence="6 7" key="1">
    <citation type="journal article" date="2015" name="PLoS ONE">
        <title>Genome Sequence of Bacillus endophyticus and Analysis of Its Companion Mechanism in the Ketogulonigenium vulgare-Bacillus Strain Consortium.</title>
        <authorList>
            <person name="Jia N."/>
            <person name="Du J."/>
            <person name="Ding M.Z."/>
            <person name="Gao F."/>
            <person name="Yuan Y.J."/>
        </authorList>
    </citation>
    <scope>NUCLEOTIDE SEQUENCE [LARGE SCALE GENOMIC DNA]</scope>
    <source>
        <strain evidence="6 7">Hbe603</strain>
    </source>
</reference>
<evidence type="ECO:0000256" key="4">
    <source>
        <dbReference type="ARBA" id="ARBA00023136"/>
    </source>
</evidence>
<evidence type="ECO:0000256" key="1">
    <source>
        <dbReference type="ARBA" id="ARBA00004370"/>
    </source>
</evidence>
<comment type="subcellular location">
    <subcellularLocation>
        <location evidence="1">Membrane</location>
    </subcellularLocation>
</comment>
<protein>
    <submittedName>
        <fullName evidence="6">Phage holin</fullName>
    </submittedName>
</protein>
<accession>A0A0H4KF39</accession>
<dbReference type="InterPro" id="IPR006479">
    <property type="entry name" value="Holin"/>
</dbReference>
<keyword evidence="7" id="KW-1185">Reference proteome</keyword>
<dbReference type="PATRIC" id="fig|135735.6.peg.2480"/>
<sequence length="83" mass="9381">MNKKIDKGTLIRTLLLFMALINQTLALLGFTEIPIGEEEITSTVDLAYLLGSMIFTIVTSLVAWWKNNDVTRKARARRVKEGK</sequence>
<reference evidence="7" key="2">
    <citation type="submission" date="2015-06" db="EMBL/GenBank/DDBJ databases">
        <title>Genome Sequence of Bacillus endophyticus and Analysis of its Companion Mechanism in the Ketogulonigenium vulgare-Bacillus strain Consortium.</title>
        <authorList>
            <person name="Jia N."/>
            <person name="Du J."/>
            <person name="Ding M.-Z."/>
            <person name="Gao F."/>
            <person name="Yuan Y.-J."/>
        </authorList>
    </citation>
    <scope>NUCLEOTIDE SEQUENCE [LARGE SCALE GENOMIC DNA]</scope>
    <source>
        <strain evidence="7">Hbe603</strain>
    </source>
</reference>
<evidence type="ECO:0000256" key="2">
    <source>
        <dbReference type="ARBA" id="ARBA00022692"/>
    </source>
</evidence>
<keyword evidence="3 5" id="KW-1133">Transmembrane helix</keyword>
<evidence type="ECO:0000256" key="5">
    <source>
        <dbReference type="SAM" id="Phobius"/>
    </source>
</evidence>
<dbReference type="GO" id="GO:0016020">
    <property type="term" value="C:membrane"/>
    <property type="evidence" value="ECO:0007669"/>
    <property type="project" value="UniProtKB-SubCell"/>
</dbReference>
<dbReference type="OrthoDB" id="2405362at2"/>
<feature type="transmembrane region" description="Helical" evidence="5">
    <location>
        <begin position="46"/>
        <end position="65"/>
    </location>
</feature>
<dbReference type="RefSeq" id="WP_046217282.1">
    <property type="nucleotide sequence ID" value="NZ_CP011974.1"/>
</dbReference>
<organism evidence="6 7">
    <name type="scientific">Priestia filamentosa</name>
    <dbReference type="NCBI Taxonomy" id="1402861"/>
    <lineage>
        <taxon>Bacteria</taxon>
        <taxon>Bacillati</taxon>
        <taxon>Bacillota</taxon>
        <taxon>Bacilli</taxon>
        <taxon>Bacillales</taxon>
        <taxon>Bacillaceae</taxon>
        <taxon>Priestia</taxon>
    </lineage>
</organism>
<dbReference type="Pfam" id="PF04688">
    <property type="entry name" value="Holin_SPP1"/>
    <property type="match status" value="1"/>
</dbReference>
<keyword evidence="4 5" id="KW-0472">Membrane</keyword>
<proteinExistence type="predicted"/>
<dbReference type="KEGG" id="beo:BEH_11840"/>
<dbReference type="NCBIfam" id="TIGR01592">
    <property type="entry name" value="holin_SPP1"/>
    <property type="match status" value="1"/>
</dbReference>
<dbReference type="Proteomes" id="UP000036202">
    <property type="component" value="Chromosome"/>
</dbReference>
<gene>
    <name evidence="6" type="ORF">BEH_11840</name>
</gene>
<keyword evidence="2 5" id="KW-0812">Transmembrane</keyword>
<evidence type="ECO:0000313" key="7">
    <source>
        <dbReference type="Proteomes" id="UP000036202"/>
    </source>
</evidence>
<name>A0A0H4KF39_9BACI</name>
<dbReference type="AlphaFoldDB" id="A0A0H4KF39"/>
<dbReference type="EMBL" id="CP011974">
    <property type="protein sequence ID" value="AKO92722.1"/>
    <property type="molecule type" value="Genomic_DNA"/>
</dbReference>
<evidence type="ECO:0000313" key="6">
    <source>
        <dbReference type="EMBL" id="AKO92722.1"/>
    </source>
</evidence>